<feature type="chain" id="PRO_5036778960" evidence="5">
    <location>
        <begin position="30"/>
        <end position="400"/>
    </location>
</feature>
<dbReference type="AlphaFoldDB" id="A0A969WBX9"/>
<evidence type="ECO:0000313" key="8">
    <source>
        <dbReference type="Proteomes" id="UP000653472"/>
    </source>
</evidence>
<dbReference type="SUPFAM" id="SSF46626">
    <property type="entry name" value="Cytochrome c"/>
    <property type="match status" value="1"/>
</dbReference>
<dbReference type="GO" id="GO:0046872">
    <property type="term" value="F:metal ion binding"/>
    <property type="evidence" value="ECO:0007669"/>
    <property type="project" value="UniProtKB-KW"/>
</dbReference>
<keyword evidence="5" id="KW-0732">Signal</keyword>
<evidence type="ECO:0000313" key="7">
    <source>
        <dbReference type="EMBL" id="NKF24117.1"/>
    </source>
</evidence>
<dbReference type="Proteomes" id="UP000653472">
    <property type="component" value="Unassembled WGS sequence"/>
</dbReference>
<dbReference type="GO" id="GO:0009055">
    <property type="term" value="F:electron transfer activity"/>
    <property type="evidence" value="ECO:0007669"/>
    <property type="project" value="InterPro"/>
</dbReference>
<dbReference type="InterPro" id="IPR036909">
    <property type="entry name" value="Cyt_c-like_dom_sf"/>
</dbReference>
<comment type="caution">
    <text evidence="7">The sequence shown here is derived from an EMBL/GenBank/DDBJ whole genome shotgun (WGS) entry which is preliminary data.</text>
</comment>
<feature type="signal peptide" evidence="5">
    <location>
        <begin position="1"/>
        <end position="29"/>
    </location>
</feature>
<dbReference type="SUPFAM" id="SSF53850">
    <property type="entry name" value="Periplasmic binding protein-like II"/>
    <property type="match status" value="1"/>
</dbReference>
<keyword evidence="1 4" id="KW-0349">Heme</keyword>
<dbReference type="Gene3D" id="1.10.760.10">
    <property type="entry name" value="Cytochrome c-like domain"/>
    <property type="match status" value="1"/>
</dbReference>
<evidence type="ECO:0000256" key="4">
    <source>
        <dbReference type="PROSITE-ProRule" id="PRU00433"/>
    </source>
</evidence>
<dbReference type="InterPro" id="IPR001638">
    <property type="entry name" value="Solute-binding_3/MltF_N"/>
</dbReference>
<evidence type="ECO:0000256" key="5">
    <source>
        <dbReference type="SAM" id="SignalP"/>
    </source>
</evidence>
<dbReference type="GO" id="GO:0020037">
    <property type="term" value="F:heme binding"/>
    <property type="evidence" value="ECO:0007669"/>
    <property type="project" value="InterPro"/>
</dbReference>
<dbReference type="Gene3D" id="3.40.190.10">
    <property type="entry name" value="Periplasmic binding protein-like II"/>
    <property type="match status" value="2"/>
</dbReference>
<evidence type="ECO:0000256" key="2">
    <source>
        <dbReference type="ARBA" id="ARBA00022723"/>
    </source>
</evidence>
<gene>
    <name evidence="7" type="ORF">G7Y82_17530</name>
</gene>
<organism evidence="7 8">
    <name type="scientific">Solimonas marina</name>
    <dbReference type="NCBI Taxonomy" id="2714601"/>
    <lineage>
        <taxon>Bacteria</taxon>
        <taxon>Pseudomonadati</taxon>
        <taxon>Pseudomonadota</taxon>
        <taxon>Gammaproteobacteria</taxon>
        <taxon>Nevskiales</taxon>
        <taxon>Nevskiaceae</taxon>
        <taxon>Solimonas</taxon>
    </lineage>
</organism>
<keyword evidence="8" id="KW-1185">Reference proteome</keyword>
<dbReference type="PROSITE" id="PS51007">
    <property type="entry name" value="CYTC"/>
    <property type="match status" value="1"/>
</dbReference>
<keyword evidence="2 4" id="KW-0479">Metal-binding</keyword>
<dbReference type="EMBL" id="JAAVXB010000012">
    <property type="protein sequence ID" value="NKF24117.1"/>
    <property type="molecule type" value="Genomic_DNA"/>
</dbReference>
<keyword evidence="3 4" id="KW-0408">Iron</keyword>
<feature type="domain" description="Cytochrome c" evidence="6">
    <location>
        <begin position="293"/>
        <end position="371"/>
    </location>
</feature>
<protein>
    <submittedName>
        <fullName evidence="7">Transporter substrate-binding domain-containing protein</fullName>
    </submittedName>
</protein>
<dbReference type="InterPro" id="IPR009056">
    <property type="entry name" value="Cyt_c-like_dom"/>
</dbReference>
<accession>A0A969WBX9</accession>
<dbReference type="RefSeq" id="WP_168149446.1">
    <property type="nucleotide sequence ID" value="NZ_JAAVXB010000012.1"/>
</dbReference>
<dbReference type="SMART" id="SM00062">
    <property type="entry name" value="PBPb"/>
    <property type="match status" value="1"/>
</dbReference>
<evidence type="ECO:0000256" key="1">
    <source>
        <dbReference type="ARBA" id="ARBA00022617"/>
    </source>
</evidence>
<evidence type="ECO:0000259" key="6">
    <source>
        <dbReference type="PROSITE" id="PS51007"/>
    </source>
</evidence>
<evidence type="ECO:0000256" key="3">
    <source>
        <dbReference type="ARBA" id="ARBA00023004"/>
    </source>
</evidence>
<reference evidence="7" key="1">
    <citation type="submission" date="2020-03" db="EMBL/GenBank/DDBJ databases">
        <title>Solimonas marina sp. nov., isolated from deep seawater of the Pacific Ocean.</title>
        <authorList>
            <person name="Liu X."/>
            <person name="Lai Q."/>
            <person name="Sun F."/>
            <person name="Gai Y."/>
            <person name="Li G."/>
            <person name="Shao Z."/>
        </authorList>
    </citation>
    <scope>NUCLEOTIDE SEQUENCE</scope>
    <source>
        <strain evidence="7">C16B3</strain>
    </source>
</reference>
<dbReference type="Pfam" id="PF13442">
    <property type="entry name" value="Cytochrome_CBB3"/>
    <property type="match status" value="1"/>
</dbReference>
<proteinExistence type="predicted"/>
<sequence>MNTPIKRITLRLIPAVLLAAVLTHRSAEAAELRACIDQSNPAHAMDTSIAHAVAKQQGLTATIVPFDGSGDDDEGLALSTFPKLLASRCDLVMGFPLDAQSGVAPQGTRATTAYAHTGFVLVTPKHAATTLDQLPKGSEVAVTYMTTPNLYFSDHPRLTAQVFTSDAETLKAITHGDVAAAMLWMPYVAGHLDKTSGNKLQVSPLSEPHAQWNLVALYSDASQSTAQQFEQGITALRGNGHLQKLLMPYGELAGAAPMAQPHKVVLRRDTPAGHLIKVSGKAEKSVPVLFSPQQAATGKMAFRTNCAICHGPELEGRAGPPLKGPTFANPDANFHVGDIFKIVAENMPAPAPGTLPKDDYVNIMAYILQENGYPSGSKALSFDDAMNSKVPLIYHAEPSS</sequence>
<name>A0A969WBX9_9GAMM</name>